<organism evidence="2 3">
    <name type="scientific">Ignatzschineria cameli</name>
    <dbReference type="NCBI Taxonomy" id="2182793"/>
    <lineage>
        <taxon>Bacteria</taxon>
        <taxon>Pseudomonadati</taxon>
        <taxon>Pseudomonadota</taxon>
        <taxon>Gammaproteobacteria</taxon>
        <taxon>Cardiobacteriales</taxon>
        <taxon>Ignatzschineriaceae</taxon>
        <taxon>Ignatzschineria</taxon>
    </lineage>
</organism>
<evidence type="ECO:0000313" key="3">
    <source>
        <dbReference type="Proteomes" id="UP000245217"/>
    </source>
</evidence>
<reference evidence="3" key="1">
    <citation type="submission" date="2018-05" db="EMBL/GenBank/DDBJ databases">
        <title>Ignatzschineria dubaiensis sp. nov., isolated from necrotic foot tissues of dromedaries (Camelus dromedarius) and associated maggots in Dubai, United Arab Emirates.</title>
        <authorList>
            <person name="Tsang C.C."/>
            <person name="Tang J.Y.M."/>
            <person name="Fong J.Y.H."/>
            <person name="Kinne J."/>
            <person name="Lee H.H."/>
            <person name="Joseph M."/>
            <person name="Jose S."/>
            <person name="Schuster R.K."/>
            <person name="Tang Y."/>
            <person name="Sivakumar S."/>
            <person name="Chen J.H.K."/>
            <person name="Teng J.L.L."/>
            <person name="Lau S.K.P."/>
            <person name="Wernery U."/>
            <person name="Woo P.C.Y."/>
        </authorList>
    </citation>
    <scope>NUCLEOTIDE SEQUENCE [LARGE SCALE GENOMIC DNA]</scope>
    <source>
        <strain evidence="3">UAE-HKU58</strain>
    </source>
</reference>
<dbReference type="InterPro" id="IPR036388">
    <property type="entry name" value="WH-like_DNA-bd_sf"/>
</dbReference>
<sequence length="91" mass="10047">MKVSDSQLRPLLIIKEMKGRSFTGISNVELAKKLETTPSSITRSINVLVHAGFVEQLSNGLYALSTEMLNIATHHAREVQTINAKLAEINQ</sequence>
<evidence type="ECO:0000313" key="2">
    <source>
        <dbReference type="EMBL" id="PWD93042.1"/>
    </source>
</evidence>
<dbReference type="InterPro" id="IPR000835">
    <property type="entry name" value="HTH_MarR-typ"/>
</dbReference>
<gene>
    <name evidence="2" type="ORF">DC078_04285</name>
</gene>
<protein>
    <submittedName>
        <fullName evidence="2">IclR family transcriptional regulator</fullName>
    </submittedName>
</protein>
<comment type="caution">
    <text evidence="2">The sequence shown here is derived from an EMBL/GenBank/DDBJ whole genome shotgun (WGS) entry which is preliminary data.</text>
</comment>
<dbReference type="EMBL" id="QEWV01000003">
    <property type="protein sequence ID" value="PWD93042.1"/>
    <property type="molecule type" value="Genomic_DNA"/>
</dbReference>
<dbReference type="InterPro" id="IPR036390">
    <property type="entry name" value="WH_DNA-bd_sf"/>
</dbReference>
<feature type="domain" description="HTH marR-type" evidence="1">
    <location>
        <begin position="4"/>
        <end position="56"/>
    </location>
</feature>
<name>A0ABX5L2W4_9GAMM</name>
<dbReference type="SUPFAM" id="SSF46785">
    <property type="entry name" value="Winged helix' DNA-binding domain"/>
    <property type="match status" value="1"/>
</dbReference>
<dbReference type="Pfam" id="PF01047">
    <property type="entry name" value="MarR"/>
    <property type="match status" value="1"/>
</dbReference>
<dbReference type="Gene3D" id="1.10.10.10">
    <property type="entry name" value="Winged helix-like DNA-binding domain superfamily/Winged helix DNA-binding domain"/>
    <property type="match status" value="1"/>
</dbReference>
<keyword evidence="3" id="KW-1185">Reference proteome</keyword>
<proteinExistence type="predicted"/>
<accession>A0ABX5L2W4</accession>
<dbReference type="Proteomes" id="UP000245217">
    <property type="component" value="Unassembled WGS sequence"/>
</dbReference>
<evidence type="ECO:0000259" key="1">
    <source>
        <dbReference type="Pfam" id="PF01047"/>
    </source>
</evidence>
<dbReference type="RefSeq" id="WP_109201366.1">
    <property type="nucleotide sequence ID" value="NZ_QEWS01000003.1"/>
</dbReference>